<comment type="subunit">
    <text evidence="4">The nucleosome is a histone octamer containing two molecules each of H2A, H2B, H3 and H4 assembled in one H3-H4 heterotetramer and two H2A-H2B heterodimers. The octamer wraps approximately 147 bp of DNA.</text>
</comment>
<dbReference type="GeneID" id="102808055"/>
<gene>
    <name evidence="8" type="primary">LOC102808055</name>
</gene>
<feature type="domain" description="Histone H2A C-terminal" evidence="6">
    <location>
        <begin position="90"/>
        <end position="117"/>
    </location>
</feature>
<comment type="subcellular location">
    <subcellularLocation>
        <location evidence="1">Chromosome</location>
    </subcellularLocation>
    <subcellularLocation>
        <location evidence="4">Nucleus</location>
    </subcellularLocation>
</comment>
<proteinExistence type="inferred from homology"/>
<keyword evidence="2 4" id="KW-0158">Chromosome</keyword>
<dbReference type="Pfam" id="PF00125">
    <property type="entry name" value="Histone"/>
    <property type="match status" value="1"/>
</dbReference>
<evidence type="ECO:0000256" key="3">
    <source>
        <dbReference type="ARBA" id="ARBA00023269"/>
    </source>
</evidence>
<sequence length="117" mass="13041">MAGTRKENKKTRTTISSKAGVIFPVARLRRYLKKGRYSQRTAVSAGIYLAAVLEYLTAEIMELAGNAAQDYKKKTVGPRHIMLGVRNDTELDQLLRKVTISRGGVIPHIHPVLIPKK</sequence>
<name>A0ABM0MAI9_SACKO</name>
<dbReference type="Gene3D" id="1.10.20.10">
    <property type="entry name" value="Histone, subunit A"/>
    <property type="match status" value="1"/>
</dbReference>
<dbReference type="Pfam" id="PF16211">
    <property type="entry name" value="Histone_H2A_C"/>
    <property type="match status" value="1"/>
</dbReference>
<dbReference type="SUPFAM" id="SSF47113">
    <property type="entry name" value="Histone-fold"/>
    <property type="match status" value="1"/>
</dbReference>
<evidence type="ECO:0000256" key="4">
    <source>
        <dbReference type="RuleBase" id="RU003767"/>
    </source>
</evidence>
<dbReference type="RefSeq" id="XP_006817030.1">
    <property type="nucleotide sequence ID" value="XM_006816967.1"/>
</dbReference>
<dbReference type="InterPro" id="IPR007125">
    <property type="entry name" value="H2A/H2B/H3"/>
</dbReference>
<reference evidence="8" key="1">
    <citation type="submission" date="2025-08" db="UniProtKB">
        <authorList>
            <consortium name="RefSeq"/>
        </authorList>
    </citation>
    <scope>IDENTIFICATION</scope>
    <source>
        <tissue evidence="8">Testes</tissue>
    </source>
</reference>
<evidence type="ECO:0000259" key="6">
    <source>
        <dbReference type="Pfam" id="PF16211"/>
    </source>
</evidence>
<dbReference type="InterPro" id="IPR009072">
    <property type="entry name" value="Histone-fold"/>
</dbReference>
<dbReference type="InterPro" id="IPR032454">
    <property type="entry name" value="Histone_H2A_C"/>
</dbReference>
<accession>A0ABM0MAI9</accession>
<evidence type="ECO:0000256" key="1">
    <source>
        <dbReference type="ARBA" id="ARBA00004286"/>
    </source>
</evidence>
<keyword evidence="4" id="KW-0238">DNA-binding</keyword>
<keyword evidence="4" id="KW-0539">Nucleus</keyword>
<dbReference type="PANTHER" id="PTHR23430">
    <property type="entry name" value="HISTONE H2A"/>
    <property type="match status" value="1"/>
</dbReference>
<evidence type="ECO:0000256" key="2">
    <source>
        <dbReference type="ARBA" id="ARBA00022454"/>
    </source>
</evidence>
<dbReference type="SMART" id="SM00414">
    <property type="entry name" value="H2A"/>
    <property type="match status" value="1"/>
</dbReference>
<dbReference type="InterPro" id="IPR002119">
    <property type="entry name" value="Histone_H2A"/>
</dbReference>
<feature type="domain" description="Core Histone H2A/H2B/H3" evidence="5">
    <location>
        <begin position="7"/>
        <end position="86"/>
    </location>
</feature>
<protein>
    <recommendedName>
        <fullName evidence="4">Histone H2A</fullName>
    </recommendedName>
</protein>
<organism evidence="7 8">
    <name type="scientific">Saccoglossus kowalevskii</name>
    <name type="common">Acorn worm</name>
    <dbReference type="NCBI Taxonomy" id="10224"/>
    <lineage>
        <taxon>Eukaryota</taxon>
        <taxon>Metazoa</taxon>
        <taxon>Hemichordata</taxon>
        <taxon>Enteropneusta</taxon>
        <taxon>Harrimaniidae</taxon>
        <taxon>Saccoglossus</taxon>
    </lineage>
</organism>
<dbReference type="Proteomes" id="UP000694865">
    <property type="component" value="Unplaced"/>
</dbReference>
<dbReference type="CDD" id="cd00074">
    <property type="entry name" value="HFD_H2A"/>
    <property type="match status" value="1"/>
</dbReference>
<comment type="similarity">
    <text evidence="4">Belongs to the histone H2A family.</text>
</comment>
<dbReference type="PRINTS" id="PR00620">
    <property type="entry name" value="HISTONEH2A"/>
</dbReference>
<evidence type="ECO:0000313" key="8">
    <source>
        <dbReference type="RefSeq" id="XP_006817030.1"/>
    </source>
</evidence>
<keyword evidence="3 4" id="KW-0544">Nucleosome core</keyword>
<keyword evidence="7" id="KW-1185">Reference proteome</keyword>
<evidence type="ECO:0000259" key="5">
    <source>
        <dbReference type="Pfam" id="PF00125"/>
    </source>
</evidence>
<evidence type="ECO:0000313" key="7">
    <source>
        <dbReference type="Proteomes" id="UP000694865"/>
    </source>
</evidence>